<dbReference type="RefSeq" id="WP_059070058.1">
    <property type="nucleotide sequence ID" value="NZ_LNAL01000006.1"/>
</dbReference>
<dbReference type="PANTHER" id="PTHR48081">
    <property type="entry name" value="AB HYDROLASE SUPERFAMILY PROTEIN C4A8.06C"/>
    <property type="match status" value="1"/>
</dbReference>
<dbReference type="GO" id="GO:0016787">
    <property type="term" value="F:hydrolase activity"/>
    <property type="evidence" value="ECO:0007669"/>
    <property type="project" value="UniProtKB-KW"/>
</dbReference>
<sequence>MRVVRWLKMLVALTGTLWLLVANNEALARPSRRTADVAYVATNAPDYDAERHRLDVYAPRRKALGGHPVVVFIHGGNWNSGRKEIYRFVGRRLAKQGVVAVVINYRLAPQVQVPAMANDCARAVRWTRQHIGEFGGDPGRIYLMGHSAGGGLAALLATNDALFAQLGLPQNPVRGVILNDPAGLNMYAYLQKKQYPDDSQYMVAFGTAPACWRQVSPYYYLTPKSPPFLVFVGGETYGSIASSSEEFRQRLTELGHQPGFTVMKGKKHVPMVLQLYWKNNLIYRQLLPFVGAKPQPEHLGTAQGQP</sequence>
<accession>A0A9X0HM67</accession>
<keyword evidence="4" id="KW-1185">Reference proteome</keyword>
<proteinExistence type="predicted"/>
<dbReference type="SUPFAM" id="SSF53474">
    <property type="entry name" value="alpha/beta-Hydrolases"/>
    <property type="match status" value="1"/>
</dbReference>
<keyword evidence="1 3" id="KW-0378">Hydrolase</keyword>
<gene>
    <name evidence="3" type="ORF">ASU33_10165</name>
</gene>
<dbReference type="Proteomes" id="UP000054223">
    <property type="component" value="Unassembled WGS sequence"/>
</dbReference>
<protein>
    <submittedName>
        <fullName evidence="3">Alpha/beta hydrolase</fullName>
    </submittedName>
</protein>
<dbReference type="AlphaFoldDB" id="A0A9X0HM67"/>
<feature type="domain" description="BD-FAE-like" evidence="2">
    <location>
        <begin position="54"/>
        <end position="235"/>
    </location>
</feature>
<organism evidence="3 4">
    <name type="scientific">Solirubrum puertoriconensis</name>
    <dbReference type="NCBI Taxonomy" id="1751427"/>
    <lineage>
        <taxon>Bacteria</taxon>
        <taxon>Pseudomonadati</taxon>
        <taxon>Bacteroidota</taxon>
        <taxon>Cytophagia</taxon>
        <taxon>Cytophagales</taxon>
    </lineage>
</organism>
<comment type="caution">
    <text evidence="3">The sequence shown here is derived from an EMBL/GenBank/DDBJ whole genome shotgun (WGS) entry which is preliminary data.</text>
</comment>
<reference evidence="3 4" key="1">
    <citation type="submission" date="2015-11" db="EMBL/GenBank/DDBJ databases">
        <title>Solirubrum puertoriconensis gen. nov. an environmental bacteria isolated in Puerto Rico.</title>
        <authorList>
            <person name="Cuebas-Irizarry M.F."/>
            <person name="Montalvo-Rodriguez R."/>
        </authorList>
    </citation>
    <scope>NUCLEOTIDE SEQUENCE [LARGE SCALE GENOMIC DNA]</scope>
    <source>
        <strain evidence="3 4">MC1A</strain>
    </source>
</reference>
<dbReference type="OrthoDB" id="9777975at2"/>
<dbReference type="EMBL" id="LNAL01000006">
    <property type="protein sequence ID" value="KUG08517.1"/>
    <property type="molecule type" value="Genomic_DNA"/>
</dbReference>
<evidence type="ECO:0000313" key="4">
    <source>
        <dbReference type="Proteomes" id="UP000054223"/>
    </source>
</evidence>
<dbReference type="InterPro" id="IPR050300">
    <property type="entry name" value="GDXG_lipolytic_enzyme"/>
</dbReference>
<evidence type="ECO:0000256" key="1">
    <source>
        <dbReference type="ARBA" id="ARBA00022801"/>
    </source>
</evidence>
<dbReference type="PROSITE" id="PS00122">
    <property type="entry name" value="CARBOXYLESTERASE_B_1"/>
    <property type="match status" value="1"/>
</dbReference>
<dbReference type="InterPro" id="IPR029058">
    <property type="entry name" value="AB_hydrolase_fold"/>
</dbReference>
<dbReference type="InterPro" id="IPR049492">
    <property type="entry name" value="BD-FAE-like_dom"/>
</dbReference>
<dbReference type="Pfam" id="PF20434">
    <property type="entry name" value="BD-FAE"/>
    <property type="match status" value="1"/>
</dbReference>
<name>A0A9X0HM67_SOLP1</name>
<evidence type="ECO:0000313" key="3">
    <source>
        <dbReference type="EMBL" id="KUG08517.1"/>
    </source>
</evidence>
<evidence type="ECO:0000259" key="2">
    <source>
        <dbReference type="Pfam" id="PF20434"/>
    </source>
</evidence>
<dbReference type="InterPro" id="IPR019826">
    <property type="entry name" value="Carboxylesterase_B_AS"/>
</dbReference>
<dbReference type="PANTHER" id="PTHR48081:SF33">
    <property type="entry name" value="KYNURENINE FORMAMIDASE"/>
    <property type="match status" value="1"/>
</dbReference>
<dbReference type="Gene3D" id="3.40.50.1820">
    <property type="entry name" value="alpha/beta hydrolase"/>
    <property type="match status" value="1"/>
</dbReference>